<keyword evidence="4" id="KW-1185">Reference proteome</keyword>
<proteinExistence type="predicted"/>
<accession>A0A913YJ80</accession>
<dbReference type="KEGG" id="epa:114575108"/>
<feature type="compositionally biased region" description="Basic residues" evidence="2">
    <location>
        <begin position="27"/>
        <end position="42"/>
    </location>
</feature>
<reference evidence="3" key="1">
    <citation type="submission" date="2022-11" db="UniProtKB">
        <authorList>
            <consortium name="EnsemblMetazoa"/>
        </authorList>
    </citation>
    <scope>IDENTIFICATION</scope>
</reference>
<feature type="coiled-coil region" evidence="1">
    <location>
        <begin position="57"/>
        <end position="84"/>
    </location>
</feature>
<dbReference type="EnsemblMetazoa" id="XM_028659277.1">
    <property type="protein sequence ID" value="XP_028515078.1"/>
    <property type="gene ID" value="LOC114575108"/>
</dbReference>
<name>A0A913YJ80_EXADI</name>
<evidence type="ECO:0000313" key="3">
    <source>
        <dbReference type="EnsemblMetazoa" id="XP_028515078.1"/>
    </source>
</evidence>
<dbReference type="AlphaFoldDB" id="A0A913YJ80"/>
<protein>
    <submittedName>
        <fullName evidence="3">Uncharacterized protein</fullName>
    </submittedName>
</protein>
<dbReference type="Proteomes" id="UP000887567">
    <property type="component" value="Unplaced"/>
</dbReference>
<evidence type="ECO:0000256" key="1">
    <source>
        <dbReference type="SAM" id="Coils"/>
    </source>
</evidence>
<dbReference type="GeneID" id="114575108"/>
<dbReference type="OrthoDB" id="10635752at2759"/>
<feature type="region of interest" description="Disordered" evidence="2">
    <location>
        <begin position="17"/>
        <end position="48"/>
    </location>
</feature>
<evidence type="ECO:0000313" key="4">
    <source>
        <dbReference type="Proteomes" id="UP000887567"/>
    </source>
</evidence>
<dbReference type="RefSeq" id="XP_028515078.1">
    <property type="nucleotide sequence ID" value="XM_028659277.1"/>
</dbReference>
<sequence length="200" mass="22317">MECRVKVCERLHIVERESSHESSVKSGGRRSVKSHVSQRSRISKASSSSTKHLSIAIVDATTKSAKLEAEIEHLDNEKQSRRLKLERDLAIATAEEKALKQLSSPNEIQLAIKEEINQVTSKTEIKTPHDIKPQKIENTQQIFDPNATPLPWEPEAGFTRSCSLYTARSAVLEAEGRTVNQPLAARIANLTSMSVFTFKI</sequence>
<evidence type="ECO:0000256" key="2">
    <source>
        <dbReference type="SAM" id="MobiDB-lite"/>
    </source>
</evidence>
<organism evidence="3 4">
    <name type="scientific">Exaiptasia diaphana</name>
    <name type="common">Tropical sea anemone</name>
    <name type="synonym">Aiptasia pulchella</name>
    <dbReference type="NCBI Taxonomy" id="2652724"/>
    <lineage>
        <taxon>Eukaryota</taxon>
        <taxon>Metazoa</taxon>
        <taxon>Cnidaria</taxon>
        <taxon>Anthozoa</taxon>
        <taxon>Hexacorallia</taxon>
        <taxon>Actiniaria</taxon>
        <taxon>Aiptasiidae</taxon>
        <taxon>Exaiptasia</taxon>
    </lineage>
</organism>
<keyword evidence="1" id="KW-0175">Coiled coil</keyword>